<dbReference type="EMBL" id="CABPRJ010002409">
    <property type="protein sequence ID" value="VVC45662.1"/>
    <property type="molecule type" value="Genomic_DNA"/>
</dbReference>
<protein>
    <submittedName>
        <fullName evidence="1">Uncharacterized protein</fullName>
    </submittedName>
</protein>
<proteinExistence type="predicted"/>
<gene>
    <name evidence="1" type="ORF">CINCED_3A023859</name>
</gene>
<reference evidence="1 2" key="1">
    <citation type="submission" date="2019-08" db="EMBL/GenBank/DDBJ databases">
        <authorList>
            <person name="Alioto T."/>
            <person name="Alioto T."/>
            <person name="Gomez Garrido J."/>
        </authorList>
    </citation>
    <scope>NUCLEOTIDE SEQUENCE [LARGE SCALE GENOMIC DNA]</scope>
</reference>
<keyword evidence="2" id="KW-1185">Reference proteome</keyword>
<sequence length="97" mass="11429">MRLAQLTPTAFDISRKHTRHSEMVRNRRKLFQNPTRYRLRTRTFDLKGYDHRHNGENHEYELEDGTQSGSHAGHHYGRVPIVLVTIFPLDMNISGDE</sequence>
<name>A0A5E4NLH8_9HEMI</name>
<accession>A0A5E4NLH8</accession>
<evidence type="ECO:0000313" key="2">
    <source>
        <dbReference type="Proteomes" id="UP000325440"/>
    </source>
</evidence>
<evidence type="ECO:0000313" key="1">
    <source>
        <dbReference type="EMBL" id="VVC45662.1"/>
    </source>
</evidence>
<organism evidence="1 2">
    <name type="scientific">Cinara cedri</name>
    <dbReference type="NCBI Taxonomy" id="506608"/>
    <lineage>
        <taxon>Eukaryota</taxon>
        <taxon>Metazoa</taxon>
        <taxon>Ecdysozoa</taxon>
        <taxon>Arthropoda</taxon>
        <taxon>Hexapoda</taxon>
        <taxon>Insecta</taxon>
        <taxon>Pterygota</taxon>
        <taxon>Neoptera</taxon>
        <taxon>Paraneoptera</taxon>
        <taxon>Hemiptera</taxon>
        <taxon>Sternorrhyncha</taxon>
        <taxon>Aphidomorpha</taxon>
        <taxon>Aphidoidea</taxon>
        <taxon>Aphididae</taxon>
        <taxon>Lachninae</taxon>
        <taxon>Cinara</taxon>
    </lineage>
</organism>
<dbReference type="Proteomes" id="UP000325440">
    <property type="component" value="Unassembled WGS sequence"/>
</dbReference>
<dbReference type="AlphaFoldDB" id="A0A5E4NLH8"/>